<dbReference type="Gene3D" id="1.50.40.10">
    <property type="entry name" value="Mitochondrial carrier domain"/>
    <property type="match status" value="1"/>
</dbReference>
<dbReference type="PANTHER" id="PTHR45928:SF1">
    <property type="entry name" value="RE38146P"/>
    <property type="match status" value="1"/>
</dbReference>
<dbReference type="SUPFAM" id="SSF103506">
    <property type="entry name" value="Mitochondrial carrier"/>
    <property type="match status" value="1"/>
</dbReference>
<evidence type="ECO:0000313" key="12">
    <source>
        <dbReference type="Proteomes" id="UP000695007"/>
    </source>
</evidence>
<dbReference type="AlphaFoldDB" id="A0AAJ7DV41"/>
<keyword evidence="6" id="KW-0999">Mitochondrion inner membrane</keyword>
<proteinExistence type="inferred from homology"/>
<evidence type="ECO:0000256" key="4">
    <source>
        <dbReference type="ARBA" id="ARBA00022692"/>
    </source>
</evidence>
<dbReference type="PANTHER" id="PTHR45928">
    <property type="entry name" value="RE38146P"/>
    <property type="match status" value="1"/>
</dbReference>
<evidence type="ECO:0000256" key="10">
    <source>
        <dbReference type="PROSITE-ProRule" id="PRU00282"/>
    </source>
</evidence>
<feature type="repeat" description="Solcar" evidence="10">
    <location>
        <begin position="108"/>
        <end position="201"/>
    </location>
</feature>
<comment type="subcellular location">
    <subcellularLocation>
        <location evidence="1">Mitochondrion inner membrane</location>
        <topology evidence="1">Multi-pass membrane protein</topology>
    </subcellularLocation>
</comment>
<dbReference type="InterPro" id="IPR018108">
    <property type="entry name" value="MCP_transmembrane"/>
</dbReference>
<evidence type="ECO:0000256" key="3">
    <source>
        <dbReference type="ARBA" id="ARBA00022448"/>
    </source>
</evidence>
<evidence type="ECO:0000256" key="6">
    <source>
        <dbReference type="ARBA" id="ARBA00022792"/>
    </source>
</evidence>
<evidence type="ECO:0000256" key="1">
    <source>
        <dbReference type="ARBA" id="ARBA00004448"/>
    </source>
</evidence>
<name>A0AAJ7DV41_9HYME</name>
<dbReference type="PROSITE" id="PS50920">
    <property type="entry name" value="SOLCAR"/>
    <property type="match status" value="3"/>
</dbReference>
<evidence type="ECO:0000256" key="7">
    <source>
        <dbReference type="ARBA" id="ARBA00022989"/>
    </source>
</evidence>
<keyword evidence="8" id="KW-0496">Mitochondrion</keyword>
<keyword evidence="12" id="KW-1185">Reference proteome</keyword>
<keyword evidence="9 10" id="KW-0472">Membrane</keyword>
<keyword evidence="3 11" id="KW-0813">Transport</keyword>
<gene>
    <name evidence="13" type="primary">LOC105361893</name>
</gene>
<evidence type="ECO:0000256" key="9">
    <source>
        <dbReference type="ARBA" id="ARBA00023136"/>
    </source>
</evidence>
<evidence type="ECO:0000256" key="2">
    <source>
        <dbReference type="ARBA" id="ARBA00006375"/>
    </source>
</evidence>
<evidence type="ECO:0000256" key="5">
    <source>
        <dbReference type="ARBA" id="ARBA00022737"/>
    </source>
</evidence>
<sequence length="271" mass="29349">MTSDKPPGAEFVIGAAAAVGAGFFTNPIDVVKIRLQLQGELEARGSYRKVYRNTFHAAYLIARHEGLFALQSGIVPALGFQVVLNGTRLGSYNLAKRYQLTLNDDGETNILRTVLVSGVAGSIGAIIGSPLYLVKTQLQAQSAQTIAVGHQHNHGGTISALKLLWQNGGFLGLYRGWYANIPRVFVGSATQLTCFGLFSDWLRPMEIYNGKPILLTFVASLLGGSCVAITMQPFDVLATRLYNQGTDVKGNGVLYNGLFDALYKIFKTEEL</sequence>
<evidence type="ECO:0000256" key="11">
    <source>
        <dbReference type="RuleBase" id="RU000488"/>
    </source>
</evidence>
<dbReference type="GO" id="GO:0005743">
    <property type="term" value="C:mitochondrial inner membrane"/>
    <property type="evidence" value="ECO:0007669"/>
    <property type="project" value="UniProtKB-SubCell"/>
</dbReference>
<evidence type="ECO:0000313" key="13">
    <source>
        <dbReference type="RefSeq" id="XP_011497491.1"/>
    </source>
</evidence>
<protein>
    <submittedName>
        <fullName evidence="13">Solute carrier family 25 member 35-like isoform X2</fullName>
    </submittedName>
</protein>
<organism evidence="12 13">
    <name type="scientific">Ceratosolen solmsi marchali</name>
    <dbReference type="NCBI Taxonomy" id="326594"/>
    <lineage>
        <taxon>Eukaryota</taxon>
        <taxon>Metazoa</taxon>
        <taxon>Ecdysozoa</taxon>
        <taxon>Arthropoda</taxon>
        <taxon>Hexapoda</taxon>
        <taxon>Insecta</taxon>
        <taxon>Pterygota</taxon>
        <taxon>Neoptera</taxon>
        <taxon>Endopterygota</taxon>
        <taxon>Hymenoptera</taxon>
        <taxon>Apocrita</taxon>
        <taxon>Proctotrupomorpha</taxon>
        <taxon>Chalcidoidea</taxon>
        <taxon>Agaonidae</taxon>
        <taxon>Agaoninae</taxon>
        <taxon>Ceratosolen</taxon>
    </lineage>
</organism>
<keyword evidence="4 10" id="KW-0812">Transmembrane</keyword>
<reference evidence="13" key="1">
    <citation type="submission" date="2025-08" db="UniProtKB">
        <authorList>
            <consortium name="RefSeq"/>
        </authorList>
    </citation>
    <scope>IDENTIFICATION</scope>
</reference>
<dbReference type="InterPro" id="IPR051508">
    <property type="entry name" value="Mito_Carrier_Antiporter"/>
</dbReference>
<evidence type="ECO:0000256" key="8">
    <source>
        <dbReference type="ARBA" id="ARBA00023128"/>
    </source>
</evidence>
<feature type="repeat" description="Solcar" evidence="10">
    <location>
        <begin position="211"/>
        <end position="271"/>
    </location>
</feature>
<accession>A0AAJ7DV41</accession>
<keyword evidence="7" id="KW-1133">Transmembrane helix</keyword>
<dbReference type="GeneID" id="105361893"/>
<comment type="similarity">
    <text evidence="2 11">Belongs to the mitochondrial carrier (TC 2.A.29) family.</text>
</comment>
<dbReference type="Pfam" id="PF00153">
    <property type="entry name" value="Mito_carr"/>
    <property type="match status" value="3"/>
</dbReference>
<dbReference type="RefSeq" id="XP_011497491.1">
    <property type="nucleotide sequence ID" value="XM_011499189.1"/>
</dbReference>
<dbReference type="Proteomes" id="UP000695007">
    <property type="component" value="Unplaced"/>
</dbReference>
<keyword evidence="5" id="KW-0677">Repeat</keyword>
<dbReference type="InterPro" id="IPR023395">
    <property type="entry name" value="MCP_dom_sf"/>
</dbReference>
<feature type="repeat" description="Solcar" evidence="10">
    <location>
        <begin position="9"/>
        <end position="98"/>
    </location>
</feature>